<evidence type="ECO:0000313" key="3">
    <source>
        <dbReference type="EMBL" id="HGT46692.1"/>
    </source>
</evidence>
<comment type="caution">
    <text evidence="3">The sequence shown here is derived from an EMBL/GenBank/DDBJ whole genome shotgun (WGS) entry which is preliminary data.</text>
</comment>
<evidence type="ECO:0000256" key="1">
    <source>
        <dbReference type="ARBA" id="ARBA00022603"/>
    </source>
</evidence>
<dbReference type="InterPro" id="IPR029063">
    <property type="entry name" value="SAM-dependent_MTases_sf"/>
</dbReference>
<proteinExistence type="predicted"/>
<organism evidence="3">
    <name type="scientific">Ignavibacterium album</name>
    <dbReference type="NCBI Taxonomy" id="591197"/>
    <lineage>
        <taxon>Bacteria</taxon>
        <taxon>Pseudomonadati</taxon>
        <taxon>Ignavibacteriota</taxon>
        <taxon>Ignavibacteria</taxon>
        <taxon>Ignavibacteriales</taxon>
        <taxon>Ignavibacteriaceae</taxon>
        <taxon>Ignavibacterium</taxon>
    </lineage>
</organism>
<dbReference type="PANTHER" id="PTHR43542:SF1">
    <property type="entry name" value="METHYLTRANSFERASE"/>
    <property type="match status" value="1"/>
</dbReference>
<dbReference type="SUPFAM" id="SSF53335">
    <property type="entry name" value="S-adenosyl-L-methionine-dependent methyltransferases"/>
    <property type="match status" value="1"/>
</dbReference>
<keyword evidence="1 3" id="KW-0489">Methyltransferase</keyword>
<reference evidence="3" key="1">
    <citation type="journal article" date="2020" name="mSystems">
        <title>Genome- and Community-Level Interaction Insights into Carbon Utilization and Element Cycling Functions of Hydrothermarchaeota in Hydrothermal Sediment.</title>
        <authorList>
            <person name="Zhou Z."/>
            <person name="Liu Y."/>
            <person name="Xu W."/>
            <person name="Pan J."/>
            <person name="Luo Z.H."/>
            <person name="Li M."/>
        </authorList>
    </citation>
    <scope>NUCLEOTIDE SEQUENCE [LARGE SCALE GENOMIC DNA]</scope>
    <source>
        <strain evidence="3">SpSt-500</strain>
    </source>
</reference>
<dbReference type="InterPro" id="IPR004398">
    <property type="entry name" value="RNA_MeTrfase_RsmD"/>
</dbReference>
<dbReference type="EC" id="2.1.1.171" evidence="3"/>
<dbReference type="PIRSF" id="PIRSF004553">
    <property type="entry name" value="CHP00095"/>
    <property type="match status" value="1"/>
</dbReference>
<protein>
    <submittedName>
        <fullName evidence="3">16S rRNA (Guanine(966)-N(2))-methyltransferase RsmD</fullName>
        <ecNumber evidence="3">2.1.1.171</ecNumber>
    </submittedName>
</protein>
<dbReference type="Gene3D" id="3.40.50.150">
    <property type="entry name" value="Vaccinia Virus protein VP39"/>
    <property type="match status" value="1"/>
</dbReference>
<dbReference type="NCBIfam" id="TIGR00095">
    <property type="entry name" value="16S rRNA (guanine(966)-N(2))-methyltransferase RsmD"/>
    <property type="match status" value="1"/>
</dbReference>
<dbReference type="GO" id="GO:0052913">
    <property type="term" value="F:16S rRNA (guanine(966)-N(2))-methyltransferase activity"/>
    <property type="evidence" value="ECO:0007669"/>
    <property type="project" value="UniProtKB-EC"/>
</dbReference>
<name>A0A832G761_9BACT</name>
<accession>A0A832G761</accession>
<dbReference type="PANTHER" id="PTHR43542">
    <property type="entry name" value="METHYLTRANSFERASE"/>
    <property type="match status" value="1"/>
</dbReference>
<sequence>MKMRIISGYLKGRLINVPQSKFIRPTTDRVRETLFNILNNLIDFEGISVLDLYSGSGSLGFECISRGAKSVLFVEQNYLIYKNLNENIKSLEVEDKCYVVRSEAIVFTRKKSYKNYDLILADPPFFEYDIYKVVENIKANGYMHSESIMIIERSIQTKEQDIENFKVEPFRIIGDACLYKITLEDL</sequence>
<evidence type="ECO:0000256" key="2">
    <source>
        <dbReference type="ARBA" id="ARBA00022679"/>
    </source>
</evidence>
<dbReference type="Pfam" id="PF03602">
    <property type="entry name" value="Cons_hypoth95"/>
    <property type="match status" value="1"/>
</dbReference>
<dbReference type="EMBL" id="DSVI01000004">
    <property type="protein sequence ID" value="HGT46692.1"/>
    <property type="molecule type" value="Genomic_DNA"/>
</dbReference>
<keyword evidence="2 3" id="KW-0808">Transferase</keyword>
<gene>
    <name evidence="3" type="primary">rsmD</name>
    <name evidence="3" type="ORF">ENS56_01495</name>
</gene>
<dbReference type="AlphaFoldDB" id="A0A832G761"/>